<feature type="region of interest" description="Disordered" evidence="4">
    <location>
        <begin position="759"/>
        <end position="797"/>
    </location>
</feature>
<evidence type="ECO:0000256" key="1">
    <source>
        <dbReference type="ARBA" id="ARBA00004613"/>
    </source>
</evidence>
<organism evidence="5 6">
    <name type="scientific">Cloeon dipterum</name>
    <dbReference type="NCBI Taxonomy" id="197152"/>
    <lineage>
        <taxon>Eukaryota</taxon>
        <taxon>Metazoa</taxon>
        <taxon>Ecdysozoa</taxon>
        <taxon>Arthropoda</taxon>
        <taxon>Hexapoda</taxon>
        <taxon>Insecta</taxon>
        <taxon>Pterygota</taxon>
        <taxon>Palaeoptera</taxon>
        <taxon>Ephemeroptera</taxon>
        <taxon>Pisciforma</taxon>
        <taxon>Baetidae</taxon>
        <taxon>Cloeon</taxon>
    </lineage>
</organism>
<keyword evidence="6" id="KW-1185">Reference proteome</keyword>
<dbReference type="GO" id="GO:0005576">
    <property type="term" value="C:extracellular region"/>
    <property type="evidence" value="ECO:0007669"/>
    <property type="project" value="UniProtKB-SubCell"/>
</dbReference>
<name>A0A8S1DRG8_9INSE</name>
<dbReference type="OrthoDB" id="9977471at2759"/>
<feature type="compositionally biased region" description="Polar residues" evidence="4">
    <location>
        <begin position="317"/>
        <end position="340"/>
    </location>
</feature>
<keyword evidence="3" id="KW-0964">Secreted</keyword>
<feature type="compositionally biased region" description="Basic and acidic residues" evidence="4">
    <location>
        <begin position="784"/>
        <end position="797"/>
    </location>
</feature>
<dbReference type="PANTHER" id="PTHR10009">
    <property type="entry name" value="PROTEIN YELLOW-RELATED"/>
    <property type="match status" value="1"/>
</dbReference>
<comment type="subcellular location">
    <subcellularLocation>
        <location evidence="1">Secreted</location>
    </subcellularLocation>
</comment>
<comment type="caution">
    <text evidence="5">The sequence shown here is derived from an EMBL/GenBank/DDBJ whole genome shotgun (WGS) entry which is preliminary data.</text>
</comment>
<feature type="compositionally biased region" description="Polar residues" evidence="4">
    <location>
        <begin position="759"/>
        <end position="783"/>
    </location>
</feature>
<evidence type="ECO:0000256" key="3">
    <source>
        <dbReference type="ARBA" id="ARBA00022525"/>
    </source>
</evidence>
<dbReference type="InterPro" id="IPR017996">
    <property type="entry name" value="MRJP/yellow-related"/>
</dbReference>
<gene>
    <name evidence="5" type="ORF">CLODIP_2_CD13914</name>
</gene>
<comment type="similarity">
    <text evidence="2">Belongs to the major royal jelly protein family.</text>
</comment>
<dbReference type="InterPro" id="IPR011042">
    <property type="entry name" value="6-blade_b-propeller_TolB-like"/>
</dbReference>
<dbReference type="PANTHER" id="PTHR10009:SF6">
    <property type="entry name" value="FI16876P1"/>
    <property type="match status" value="1"/>
</dbReference>
<dbReference type="AlphaFoldDB" id="A0A8S1DRG8"/>
<feature type="region of interest" description="Disordered" evidence="4">
    <location>
        <begin position="284"/>
        <end position="303"/>
    </location>
</feature>
<dbReference type="Proteomes" id="UP000494165">
    <property type="component" value="Unassembled WGS sequence"/>
</dbReference>
<evidence type="ECO:0008006" key="7">
    <source>
        <dbReference type="Google" id="ProtNLM"/>
    </source>
</evidence>
<dbReference type="EMBL" id="CADEPI010000318">
    <property type="protein sequence ID" value="CAB3383650.1"/>
    <property type="molecule type" value="Genomic_DNA"/>
</dbReference>
<dbReference type="Gene3D" id="2.120.10.30">
    <property type="entry name" value="TolB, C-terminal domain"/>
    <property type="match status" value="2"/>
</dbReference>
<dbReference type="Pfam" id="PF03022">
    <property type="entry name" value="MRJP"/>
    <property type="match status" value="4"/>
</dbReference>
<evidence type="ECO:0000313" key="5">
    <source>
        <dbReference type="EMBL" id="CAB3383650.1"/>
    </source>
</evidence>
<reference evidence="5 6" key="1">
    <citation type="submission" date="2020-04" db="EMBL/GenBank/DDBJ databases">
        <authorList>
            <person name="Alioto T."/>
            <person name="Alioto T."/>
            <person name="Gomez Garrido J."/>
        </authorList>
    </citation>
    <scope>NUCLEOTIDE SEQUENCE [LARGE SCALE GENOMIC DNA]</scope>
</reference>
<evidence type="ECO:0000256" key="4">
    <source>
        <dbReference type="SAM" id="MobiDB-lite"/>
    </source>
</evidence>
<accession>A0A8S1DRG8</accession>
<sequence>MELMIQSDDGIPVTLVSLPTSSASSAPPKLTPFPSWDMHLRRKGDCNKIIEVNGLDVDSAGRLWVLDRGNGLCNGKIWTIDLNNNDRIELIHQFSFHDWMHYLVLDETNDGTFAYISRWERQNIIVFSLERNESWIVEMPGIEVFSIALSSPKDQKRRQLYLSKYYSNELFSTSVAELRKGSRFAIPELIGKWIAEQPYRMLIDNHGTMYAAFLWENYILSWNTFEPFQHKRFYRVSGMFANRQFTFSLDPNGTNFWMTEIDAKREPRYMLRLVKAAFGEKSSRSLPVTPANPTTTTISQKTKPISLASTESILVTTESSTPAEQLTATSGVQESRIQPDNSHKYRPFKNRITYKTDEMTVLYDNRGYDNLRFPFPDLLAAENPQPATGEENENQLNVRRVYEWPEEFDYEWPSKESRTEALEDGTYDPKARIKPLHMAVYGTRLFLGLFSVDGIPVTLVSLPTSSASSAPPKLTPFPSWDMHLRRKGDCNKIIEVNGLDVDSAGRLWVLDRGNVLCNGKIWTIDLNNNDRIELIHQFSFHDWMHYLVLDETNDGTFAYISRWEQQNIIVFSLERNESRIVKTPGIEVFSIALSPKDQEPRKLYLSKYYSDEMFSISVAALHSGTGIANPKLIGKWIAEQPYRMLIDNHGTMYAAFLWENYILSWNTSQPFQHKRFYRVSGIFANRQFTFSLDQNGTCFWIAEIDAKKEPRYMLRLVKAAFGEKSSRALPVTQANPTTTTISQKTKPMSLASTESILVTTESSTPAEQSTSQFGVQESRIQTENSHKYRPFKESDHL</sequence>
<proteinExistence type="inferred from homology"/>
<evidence type="ECO:0000256" key="2">
    <source>
        <dbReference type="ARBA" id="ARBA00009127"/>
    </source>
</evidence>
<feature type="compositionally biased region" description="Polar residues" evidence="4">
    <location>
        <begin position="291"/>
        <end position="303"/>
    </location>
</feature>
<protein>
    <recommendedName>
        <fullName evidence="7">Bee-milk protein</fullName>
    </recommendedName>
</protein>
<dbReference type="SUPFAM" id="SSF101898">
    <property type="entry name" value="NHL repeat"/>
    <property type="match status" value="2"/>
</dbReference>
<evidence type="ECO:0000313" key="6">
    <source>
        <dbReference type="Proteomes" id="UP000494165"/>
    </source>
</evidence>
<feature type="region of interest" description="Disordered" evidence="4">
    <location>
        <begin position="317"/>
        <end position="344"/>
    </location>
</feature>